<dbReference type="AlphaFoldDB" id="M0D4K6"/>
<dbReference type="InParanoid" id="M0D4K6"/>
<evidence type="ECO:0000313" key="6">
    <source>
        <dbReference type="Proteomes" id="UP000011513"/>
    </source>
</evidence>
<evidence type="ECO:0000256" key="1">
    <source>
        <dbReference type="ARBA" id="ARBA00023015"/>
    </source>
</evidence>
<dbReference type="RefSeq" id="WP_008387639.1">
    <property type="nucleotide sequence ID" value="NZ_AOIV01000034.1"/>
</dbReference>
<dbReference type="Proteomes" id="UP000011513">
    <property type="component" value="Unassembled WGS sequence"/>
</dbReference>
<evidence type="ECO:0000256" key="3">
    <source>
        <dbReference type="ARBA" id="ARBA00023163"/>
    </source>
</evidence>
<keyword evidence="3" id="KW-0804">Transcription</keyword>
<dbReference type="CDD" id="cd00090">
    <property type="entry name" value="HTH_ARSR"/>
    <property type="match status" value="1"/>
</dbReference>
<evidence type="ECO:0000259" key="4">
    <source>
        <dbReference type="PROSITE" id="PS50987"/>
    </source>
</evidence>
<dbReference type="PATRIC" id="fig|1227487.5.peg.2707"/>
<proteinExistence type="predicted"/>
<feature type="domain" description="HTH arsR-type" evidence="4">
    <location>
        <begin position="36"/>
        <end position="132"/>
    </location>
</feature>
<dbReference type="GO" id="GO:0003700">
    <property type="term" value="F:DNA-binding transcription factor activity"/>
    <property type="evidence" value="ECO:0007669"/>
    <property type="project" value="InterPro"/>
</dbReference>
<keyword evidence="1" id="KW-0805">Transcription regulation</keyword>
<organism evidence="5 6">
    <name type="scientific">Halogeometricum pallidum JCM 14848</name>
    <dbReference type="NCBI Taxonomy" id="1227487"/>
    <lineage>
        <taxon>Archaea</taxon>
        <taxon>Methanobacteriati</taxon>
        <taxon>Methanobacteriota</taxon>
        <taxon>Stenosarchaea group</taxon>
        <taxon>Halobacteria</taxon>
        <taxon>Halobacteriales</taxon>
        <taxon>Haloferacaceae</taxon>
        <taxon>Halogeometricum</taxon>
    </lineage>
</organism>
<dbReference type="eggNOG" id="arCOG01680">
    <property type="taxonomic scope" value="Archaea"/>
</dbReference>
<dbReference type="PRINTS" id="PR00778">
    <property type="entry name" value="HTHARSR"/>
</dbReference>
<dbReference type="SUPFAM" id="SSF46785">
    <property type="entry name" value="Winged helix' DNA-binding domain"/>
    <property type="match status" value="1"/>
</dbReference>
<evidence type="ECO:0000313" key="5">
    <source>
        <dbReference type="EMBL" id="ELZ29084.1"/>
    </source>
</evidence>
<gene>
    <name evidence="5" type="ORF">C474_13454</name>
</gene>
<comment type="caution">
    <text evidence="5">The sequence shown here is derived from an EMBL/GenBank/DDBJ whole genome shotgun (WGS) entry which is preliminary data.</text>
</comment>
<dbReference type="Pfam" id="PF01022">
    <property type="entry name" value="HTH_5"/>
    <property type="match status" value="1"/>
</dbReference>
<dbReference type="SMART" id="SM00418">
    <property type="entry name" value="HTH_ARSR"/>
    <property type="match status" value="1"/>
</dbReference>
<dbReference type="GO" id="GO:0003677">
    <property type="term" value="F:DNA binding"/>
    <property type="evidence" value="ECO:0007669"/>
    <property type="project" value="UniProtKB-KW"/>
</dbReference>
<name>M0D4K6_HALPD</name>
<accession>M0D4K6</accession>
<sequence>MATNERLRRYLSDELGSCQDEDLEQRISELEEIDNSVSRVIETDVEGLSAVANETRYKIVRVLHAADSELCVCEFAPLLDVSDSAISHALSQLTDAGFLRRRKDGKWRKYQTTQRATALLVALDGSRDINHDKIDISTC</sequence>
<dbReference type="NCBIfam" id="NF033788">
    <property type="entry name" value="HTH_metalloreg"/>
    <property type="match status" value="1"/>
</dbReference>
<dbReference type="PANTHER" id="PTHR33154:SF33">
    <property type="entry name" value="TRANSCRIPTIONAL REPRESSOR SDPR"/>
    <property type="match status" value="1"/>
</dbReference>
<dbReference type="EMBL" id="AOIV01000034">
    <property type="protein sequence ID" value="ELZ29084.1"/>
    <property type="molecule type" value="Genomic_DNA"/>
</dbReference>
<dbReference type="InterPro" id="IPR036390">
    <property type="entry name" value="WH_DNA-bd_sf"/>
</dbReference>
<keyword evidence="2" id="KW-0238">DNA-binding</keyword>
<dbReference type="Gene3D" id="1.10.10.10">
    <property type="entry name" value="Winged helix-like DNA-binding domain superfamily/Winged helix DNA-binding domain"/>
    <property type="match status" value="1"/>
</dbReference>
<dbReference type="InterPro" id="IPR011991">
    <property type="entry name" value="ArsR-like_HTH"/>
</dbReference>
<protein>
    <submittedName>
        <fullName evidence="5">MarR family transcriptional regulator</fullName>
    </submittedName>
</protein>
<dbReference type="PROSITE" id="PS50987">
    <property type="entry name" value="HTH_ARSR_2"/>
    <property type="match status" value="1"/>
</dbReference>
<dbReference type="PANTHER" id="PTHR33154">
    <property type="entry name" value="TRANSCRIPTIONAL REGULATOR, ARSR FAMILY"/>
    <property type="match status" value="1"/>
</dbReference>
<evidence type="ECO:0000256" key="2">
    <source>
        <dbReference type="ARBA" id="ARBA00023125"/>
    </source>
</evidence>
<reference evidence="5 6" key="1">
    <citation type="journal article" date="2014" name="PLoS Genet.">
        <title>Phylogenetically driven sequencing of extremely halophilic archaea reveals strategies for static and dynamic osmo-response.</title>
        <authorList>
            <person name="Becker E.A."/>
            <person name="Seitzer P.M."/>
            <person name="Tritt A."/>
            <person name="Larsen D."/>
            <person name="Krusor M."/>
            <person name="Yao A.I."/>
            <person name="Wu D."/>
            <person name="Madern D."/>
            <person name="Eisen J.A."/>
            <person name="Darling A.E."/>
            <person name="Facciotti M.T."/>
        </authorList>
    </citation>
    <scope>NUCLEOTIDE SEQUENCE [LARGE SCALE GENOMIC DNA]</scope>
    <source>
        <strain evidence="5 6">JCM 14848</strain>
    </source>
</reference>
<keyword evidence="6" id="KW-1185">Reference proteome</keyword>
<dbReference type="OrthoDB" id="46231at2157"/>
<dbReference type="InterPro" id="IPR036388">
    <property type="entry name" value="WH-like_DNA-bd_sf"/>
</dbReference>
<dbReference type="InterPro" id="IPR051081">
    <property type="entry name" value="HTH_MetalResp_TranReg"/>
</dbReference>
<dbReference type="InterPro" id="IPR001845">
    <property type="entry name" value="HTH_ArsR_DNA-bd_dom"/>
</dbReference>